<dbReference type="Pfam" id="PF07690">
    <property type="entry name" value="MFS_1"/>
    <property type="match status" value="1"/>
</dbReference>
<dbReference type="PROSITE" id="PS50850">
    <property type="entry name" value="MFS"/>
    <property type="match status" value="1"/>
</dbReference>
<evidence type="ECO:0000256" key="1">
    <source>
        <dbReference type="ARBA" id="ARBA00004141"/>
    </source>
</evidence>
<gene>
    <name evidence="8" type="ORF">AAL_06830</name>
</gene>
<evidence type="ECO:0000313" key="8">
    <source>
        <dbReference type="EMBL" id="KZZ91089.1"/>
    </source>
</evidence>
<accession>A0A167YB06</accession>
<dbReference type="InterPro" id="IPR036259">
    <property type="entry name" value="MFS_trans_sf"/>
</dbReference>
<feature type="transmembrane region" description="Helical" evidence="6">
    <location>
        <begin position="238"/>
        <end position="260"/>
    </location>
</feature>
<sequence>MGWYLSGTQLGPAFGPFIGGLIVTYASWKAIFWLQTALAGAAVLGIFFVVPETAHHVKMKDLEALPWPSRLAAIMRTMNPMRVLGLLRYWNQLLVACASSALLWNMYSLLTPIRYVLNPRFHLETPLLSGLFYLAPGTGYLLGTLAGGRWADHTVAVWIRRRNGARVPEDRLRSALPAMGVVVPATILVYGWAVDRAVGGIPVPVVALFVQGVAQLVSFASLNTYCLDVMPGQGAEVVAANFFMRYLAACLGTAVVLPAVEGVGLGWFSTISALFLVASTLGVMATVRWGEAWRKTTDAKSSPGGGVEKPSSEPDAENSAQGGGLRSDVERGQG</sequence>
<feature type="transmembrane region" description="Helical" evidence="6">
    <location>
        <begin position="266"/>
        <end position="287"/>
    </location>
</feature>
<evidence type="ECO:0000313" key="9">
    <source>
        <dbReference type="Proteomes" id="UP000078544"/>
    </source>
</evidence>
<keyword evidence="9" id="KW-1185">Reference proteome</keyword>
<feature type="transmembrane region" description="Helical" evidence="6">
    <location>
        <begin position="86"/>
        <end position="107"/>
    </location>
</feature>
<organism evidence="8 9">
    <name type="scientific">Moelleriella libera RCEF 2490</name>
    <dbReference type="NCBI Taxonomy" id="1081109"/>
    <lineage>
        <taxon>Eukaryota</taxon>
        <taxon>Fungi</taxon>
        <taxon>Dikarya</taxon>
        <taxon>Ascomycota</taxon>
        <taxon>Pezizomycotina</taxon>
        <taxon>Sordariomycetes</taxon>
        <taxon>Hypocreomycetidae</taxon>
        <taxon>Hypocreales</taxon>
        <taxon>Clavicipitaceae</taxon>
        <taxon>Moelleriella</taxon>
    </lineage>
</organism>
<reference evidence="8 9" key="1">
    <citation type="journal article" date="2016" name="Genome Biol. Evol.">
        <title>Divergent and convergent evolution of fungal pathogenicity.</title>
        <authorList>
            <person name="Shang Y."/>
            <person name="Xiao G."/>
            <person name="Zheng P."/>
            <person name="Cen K."/>
            <person name="Zhan S."/>
            <person name="Wang C."/>
        </authorList>
    </citation>
    <scope>NUCLEOTIDE SEQUENCE [LARGE SCALE GENOMIC DNA]</scope>
    <source>
        <strain evidence="8 9">RCEF 2490</strain>
    </source>
</reference>
<dbReference type="EMBL" id="AZGY01000019">
    <property type="protein sequence ID" value="KZZ91089.1"/>
    <property type="molecule type" value="Genomic_DNA"/>
</dbReference>
<protein>
    <submittedName>
        <fullName evidence="8">Major facilitator superfamily domain, general substrate transporter</fullName>
    </submittedName>
</protein>
<comment type="subcellular location">
    <subcellularLocation>
        <location evidence="1">Membrane</location>
        <topology evidence="1">Multi-pass membrane protein</topology>
    </subcellularLocation>
</comment>
<evidence type="ECO:0000259" key="7">
    <source>
        <dbReference type="PROSITE" id="PS50850"/>
    </source>
</evidence>
<dbReference type="Proteomes" id="UP000078544">
    <property type="component" value="Unassembled WGS sequence"/>
</dbReference>
<feature type="transmembrane region" description="Helical" evidence="6">
    <location>
        <begin position="172"/>
        <end position="193"/>
    </location>
</feature>
<dbReference type="PANTHER" id="PTHR23502">
    <property type="entry name" value="MAJOR FACILITATOR SUPERFAMILY"/>
    <property type="match status" value="1"/>
</dbReference>
<feature type="transmembrane region" description="Helical" evidence="6">
    <location>
        <begin position="30"/>
        <end position="50"/>
    </location>
</feature>
<keyword evidence="3 6" id="KW-1133">Transmembrane helix</keyword>
<comment type="caution">
    <text evidence="8">The sequence shown here is derived from an EMBL/GenBank/DDBJ whole genome shotgun (WGS) entry which is preliminary data.</text>
</comment>
<dbReference type="SUPFAM" id="SSF103473">
    <property type="entry name" value="MFS general substrate transporter"/>
    <property type="match status" value="1"/>
</dbReference>
<evidence type="ECO:0000256" key="2">
    <source>
        <dbReference type="ARBA" id="ARBA00022692"/>
    </source>
</evidence>
<evidence type="ECO:0000256" key="4">
    <source>
        <dbReference type="ARBA" id="ARBA00023136"/>
    </source>
</evidence>
<feature type="transmembrane region" description="Helical" evidence="6">
    <location>
        <begin position="127"/>
        <end position="151"/>
    </location>
</feature>
<name>A0A167YB06_9HYPO</name>
<dbReference type="OrthoDB" id="3066029at2759"/>
<keyword evidence="4 6" id="KW-0472">Membrane</keyword>
<evidence type="ECO:0000256" key="3">
    <source>
        <dbReference type="ARBA" id="ARBA00022989"/>
    </source>
</evidence>
<keyword evidence="2 6" id="KW-0812">Transmembrane</keyword>
<dbReference type="PANTHER" id="PTHR23502:SF64">
    <property type="entry name" value="TRANSPORTER, PUTATIVE (AFU_ORTHOLOGUE AFUA_3G11760)-RELATED"/>
    <property type="match status" value="1"/>
</dbReference>
<feature type="region of interest" description="Disordered" evidence="5">
    <location>
        <begin position="295"/>
        <end position="334"/>
    </location>
</feature>
<dbReference type="STRING" id="1081109.A0A167YB06"/>
<dbReference type="GO" id="GO:0005886">
    <property type="term" value="C:plasma membrane"/>
    <property type="evidence" value="ECO:0007669"/>
    <property type="project" value="TreeGrafter"/>
</dbReference>
<evidence type="ECO:0000256" key="5">
    <source>
        <dbReference type="SAM" id="MobiDB-lite"/>
    </source>
</evidence>
<evidence type="ECO:0000256" key="6">
    <source>
        <dbReference type="SAM" id="Phobius"/>
    </source>
</evidence>
<feature type="domain" description="Major facilitator superfamily (MFS) profile" evidence="7">
    <location>
        <begin position="1"/>
        <end position="54"/>
    </location>
</feature>
<feature type="transmembrane region" description="Helical" evidence="6">
    <location>
        <begin position="205"/>
        <end position="226"/>
    </location>
</feature>
<dbReference type="AlphaFoldDB" id="A0A167YB06"/>
<dbReference type="Gene3D" id="1.20.1250.20">
    <property type="entry name" value="MFS general substrate transporter like domains"/>
    <property type="match status" value="1"/>
</dbReference>
<dbReference type="InterPro" id="IPR020846">
    <property type="entry name" value="MFS_dom"/>
</dbReference>
<proteinExistence type="predicted"/>
<dbReference type="GO" id="GO:0022857">
    <property type="term" value="F:transmembrane transporter activity"/>
    <property type="evidence" value="ECO:0007669"/>
    <property type="project" value="InterPro"/>
</dbReference>
<dbReference type="InterPro" id="IPR011701">
    <property type="entry name" value="MFS"/>
</dbReference>